<reference evidence="1" key="1">
    <citation type="journal article" date="2004" name="Fungal Genet. Biol.">
        <title>Insight into the genome of Aspergillus fumigatus: analysis of a 922 kb region encompassing the nitrate assimilation gene cluster.</title>
        <authorList>
            <person name="Pain A."/>
            <person name="Woodward J."/>
            <person name="Quail M.A."/>
            <person name="Anderson M.J."/>
            <person name="Clark R."/>
            <person name="Collins M."/>
            <person name="Fosker N."/>
            <person name="Fraser A."/>
            <person name="Harris D."/>
            <person name="Larke N."/>
            <person name="Murphy L."/>
            <person name="Humphray S."/>
            <person name="O'Neil S."/>
            <person name="Pertea M."/>
            <person name="Price C."/>
            <person name="Rabbinowitsch E."/>
            <person name="Rajandream M-A."/>
            <person name="Salzberg S."/>
            <person name="Saunders D."/>
            <person name="Seegar K."/>
            <person name="Sharp S."/>
            <person name="Warren T."/>
            <person name="Denning D.W."/>
            <person name="Barrell B."/>
            <person name="Hall N."/>
        </authorList>
    </citation>
    <scope>NUCLEOTIDE SEQUENCE</scope>
</reference>
<dbReference type="AlphaFoldDB" id="Q6MYB8"/>
<protein>
    <submittedName>
        <fullName evidence="1">Uncharacterized protein</fullName>
    </submittedName>
</protein>
<sequence length="180" mass="20120">MLIYLAPNNHSLRVPWKINPFKGTEHEMKPKNVLQVGKSSQRLGVLQGAGSVTAHPLPRIRAAALLHLRFCSTCAFPYLLCSHNLTVTILPRCQLCDAETSATLEHLEEYPQLAFDGTRIISVDPIPILTEANKLGYHQSHRYASYDYIAPSCNHAWLLKASLVTIGSPYQRGSWSTARR</sequence>
<organism evidence="1">
    <name type="scientific">Aspergillus fumigatus</name>
    <name type="common">Neosartorya fumigata</name>
    <dbReference type="NCBI Taxonomy" id="746128"/>
    <lineage>
        <taxon>Eukaryota</taxon>
        <taxon>Fungi</taxon>
        <taxon>Dikarya</taxon>
        <taxon>Ascomycota</taxon>
        <taxon>Pezizomycotina</taxon>
        <taxon>Eurotiomycetes</taxon>
        <taxon>Eurotiomycetidae</taxon>
        <taxon>Eurotiales</taxon>
        <taxon>Aspergillaceae</taxon>
        <taxon>Aspergillus</taxon>
        <taxon>Aspergillus subgen. Fumigati</taxon>
    </lineage>
</organism>
<name>Q6MYB8_ASPFM</name>
<dbReference type="EMBL" id="BX649606">
    <property type="protein sequence ID" value="CAF32085.1"/>
    <property type="molecule type" value="Genomic_DNA"/>
</dbReference>
<evidence type="ECO:0000313" key="1">
    <source>
        <dbReference type="EMBL" id="CAF32085.1"/>
    </source>
</evidence>
<proteinExistence type="predicted"/>
<gene>
    <name evidence="1" type="ORF">AfA35g10.07C</name>
</gene>
<accession>Q6MYB8</accession>